<evidence type="ECO:0000259" key="2">
    <source>
        <dbReference type="PROSITE" id="PS50112"/>
    </source>
</evidence>
<feature type="domain" description="PAS" evidence="2">
    <location>
        <begin position="11"/>
        <end position="56"/>
    </location>
</feature>
<dbReference type="Pfam" id="PF07228">
    <property type="entry name" value="SpoIIE"/>
    <property type="match status" value="1"/>
</dbReference>
<dbReference type="InterPro" id="IPR001932">
    <property type="entry name" value="PPM-type_phosphatase-like_dom"/>
</dbReference>
<dbReference type="NCBIfam" id="TIGR00229">
    <property type="entry name" value="sensory_box"/>
    <property type="match status" value="1"/>
</dbReference>
<dbReference type="InterPro" id="IPR035965">
    <property type="entry name" value="PAS-like_dom_sf"/>
</dbReference>
<dbReference type="Gene3D" id="3.30.450.20">
    <property type="entry name" value="PAS domain"/>
    <property type="match status" value="1"/>
</dbReference>
<dbReference type="Proteomes" id="UP000279306">
    <property type="component" value="Chromosome"/>
</dbReference>
<gene>
    <name evidence="3" type="primary">rsbP_1</name>
    <name evidence="3" type="ORF">NCTC10437_02366</name>
</gene>
<dbReference type="InterPro" id="IPR013656">
    <property type="entry name" value="PAS_4"/>
</dbReference>
<dbReference type="PANTHER" id="PTHR43156">
    <property type="entry name" value="STAGE II SPORULATION PROTEIN E-RELATED"/>
    <property type="match status" value="1"/>
</dbReference>
<dbReference type="EMBL" id="LR134356">
    <property type="protein sequence ID" value="VEG54231.1"/>
    <property type="molecule type" value="Genomic_DNA"/>
</dbReference>
<dbReference type="CDD" id="cd00130">
    <property type="entry name" value="PAS"/>
    <property type="match status" value="1"/>
</dbReference>
<evidence type="ECO:0000313" key="3">
    <source>
        <dbReference type="EMBL" id="VEG54231.1"/>
    </source>
</evidence>
<protein>
    <submittedName>
        <fullName evidence="3">Putative PAS/PAC sensor protein</fullName>
        <ecNumber evidence="3">3.1.3.3</ecNumber>
    </submittedName>
</protein>
<dbReference type="GO" id="GO:0016791">
    <property type="term" value="F:phosphatase activity"/>
    <property type="evidence" value="ECO:0007669"/>
    <property type="project" value="TreeGrafter"/>
</dbReference>
<dbReference type="AlphaFoldDB" id="A0A448IP82"/>
<accession>A0A448IP82</accession>
<name>A0A448IP82_MYCAU</name>
<proteinExistence type="predicted"/>
<dbReference type="SUPFAM" id="SSF81606">
    <property type="entry name" value="PP2C-like"/>
    <property type="match status" value="1"/>
</dbReference>
<dbReference type="Pfam" id="PF08448">
    <property type="entry name" value="PAS_4"/>
    <property type="match status" value="1"/>
</dbReference>
<dbReference type="PROSITE" id="PS50112">
    <property type="entry name" value="PAS"/>
    <property type="match status" value="1"/>
</dbReference>
<dbReference type="STRING" id="1791.GCA_001049355_05263"/>
<reference evidence="3 4" key="1">
    <citation type="submission" date="2018-12" db="EMBL/GenBank/DDBJ databases">
        <authorList>
            <consortium name="Pathogen Informatics"/>
        </authorList>
    </citation>
    <scope>NUCLEOTIDE SEQUENCE [LARGE SCALE GENOMIC DNA]</scope>
    <source>
        <strain evidence="3 4">NCTC10437</strain>
    </source>
</reference>
<organism evidence="3 4">
    <name type="scientific">Mycolicibacterium aurum</name>
    <name type="common">Mycobacterium aurum</name>
    <dbReference type="NCBI Taxonomy" id="1791"/>
    <lineage>
        <taxon>Bacteria</taxon>
        <taxon>Bacillati</taxon>
        <taxon>Actinomycetota</taxon>
        <taxon>Actinomycetes</taxon>
        <taxon>Mycobacteriales</taxon>
        <taxon>Mycobacteriaceae</taxon>
        <taxon>Mycolicibacterium</taxon>
    </lineage>
</organism>
<keyword evidence="1 3" id="KW-0378">Hydrolase</keyword>
<sequence length="394" mass="42769">MKDQVRHDQTKPRQLDDYFDNAPCGLLLTALDGRIMLANRTFSEWVGCAPADLIGRRFPELLSVGGRIHYETHFAAVLQMTGSLSGITVDLLTADESKIPVFVTANVKVSASGEPEALRIMAQDGSERRAYERELLDARRAADRERERVQLLAATLQRSLVPPILNPPDGLLAAAHYHTASADDVGGDFYDLFPLTRQEWGIFLGDVSGKGAGAAAVTSLTRYTLRAAAAYDDDPTAVLHNLDSVLRHEFHGDDPRFCTVIFGVITPVADGFDIELASGGHPSALLLPAHGAPRYVDTPGGQAVGIIRNPRFVSTSVHLGPGDTLLMYTDGLTEARTGPQRRFDDDNDLVEFARHHTPTDAPLFVAAVRQLLESFGDGLEDDTAVIAVSVPPRR</sequence>
<evidence type="ECO:0000256" key="1">
    <source>
        <dbReference type="ARBA" id="ARBA00022801"/>
    </source>
</evidence>
<dbReference type="EC" id="3.1.3.3" evidence="3"/>
<keyword evidence="4" id="KW-1185">Reference proteome</keyword>
<dbReference type="SUPFAM" id="SSF55785">
    <property type="entry name" value="PYP-like sensor domain (PAS domain)"/>
    <property type="match status" value="1"/>
</dbReference>
<dbReference type="SMART" id="SM00091">
    <property type="entry name" value="PAS"/>
    <property type="match status" value="1"/>
</dbReference>
<dbReference type="InterPro" id="IPR000014">
    <property type="entry name" value="PAS"/>
</dbReference>
<dbReference type="Gene3D" id="3.60.40.10">
    <property type="entry name" value="PPM-type phosphatase domain"/>
    <property type="match status" value="1"/>
</dbReference>
<evidence type="ECO:0000313" key="4">
    <source>
        <dbReference type="Proteomes" id="UP000279306"/>
    </source>
</evidence>
<dbReference type="PANTHER" id="PTHR43156:SF2">
    <property type="entry name" value="STAGE II SPORULATION PROTEIN E"/>
    <property type="match status" value="1"/>
</dbReference>
<dbReference type="InterPro" id="IPR036457">
    <property type="entry name" value="PPM-type-like_dom_sf"/>
</dbReference>
<dbReference type="SMART" id="SM00331">
    <property type="entry name" value="PP2C_SIG"/>
    <property type="match status" value="1"/>
</dbReference>
<dbReference type="KEGG" id="mauu:NCTC10437_02366"/>
<dbReference type="InterPro" id="IPR052016">
    <property type="entry name" value="Bact_Sigma-Reg"/>
</dbReference>